<proteinExistence type="predicted"/>
<dbReference type="EMBL" id="UZAH01029989">
    <property type="protein sequence ID" value="VDP08764.1"/>
    <property type="molecule type" value="Genomic_DNA"/>
</dbReference>
<evidence type="ECO:0000313" key="2">
    <source>
        <dbReference type="EMBL" id="VDP08764.1"/>
    </source>
</evidence>
<dbReference type="AlphaFoldDB" id="A0A3P8BSM9"/>
<keyword evidence="3" id="KW-1185">Reference proteome</keyword>
<organism evidence="2">
    <name type="scientific">Heligmosomoides polygyrus</name>
    <name type="common">Parasitic roundworm</name>
    <dbReference type="NCBI Taxonomy" id="6339"/>
    <lineage>
        <taxon>Eukaryota</taxon>
        <taxon>Metazoa</taxon>
        <taxon>Ecdysozoa</taxon>
        <taxon>Nematoda</taxon>
        <taxon>Chromadorea</taxon>
        <taxon>Rhabditida</taxon>
        <taxon>Rhabditina</taxon>
        <taxon>Rhabditomorpha</taxon>
        <taxon>Strongyloidea</taxon>
        <taxon>Heligmosomidae</taxon>
        <taxon>Heligmosomoides</taxon>
    </lineage>
</organism>
<feature type="domain" description="Chondroitin proteoglycan 4" evidence="1">
    <location>
        <begin position="16"/>
        <end position="71"/>
    </location>
</feature>
<dbReference type="Proteomes" id="UP000050761">
    <property type="component" value="Unassembled WGS sequence"/>
</dbReference>
<reference evidence="4" key="2">
    <citation type="submission" date="2019-09" db="UniProtKB">
        <authorList>
            <consortium name="WormBaseParasite"/>
        </authorList>
    </citation>
    <scope>IDENTIFICATION</scope>
</reference>
<accession>A0A3P8BSM9</accession>
<name>A0A3P8BSM9_HELPZ</name>
<dbReference type="InterPro" id="IPR029153">
    <property type="entry name" value="CPG4"/>
</dbReference>
<dbReference type="OrthoDB" id="5854862at2759"/>
<evidence type="ECO:0000259" key="1">
    <source>
        <dbReference type="Pfam" id="PF15481"/>
    </source>
</evidence>
<reference evidence="2 3" key="1">
    <citation type="submission" date="2018-11" db="EMBL/GenBank/DDBJ databases">
        <authorList>
            <consortium name="Pathogen Informatics"/>
        </authorList>
    </citation>
    <scope>NUCLEOTIDE SEQUENCE [LARGE SCALE GENOMIC DNA]</scope>
</reference>
<sequence>MATALCRALGCLRLRSYKKARKCVAEERERCGESGDLFDVLSSGFHYMCIEQGKAFKANIECIDREAHQVKAGELLGGLRSGEFAPAFGERPVPLDPGQSHLGVDPKTGNELVNMVYANETFEEGNEADLFNATSLSEDDINRVLAEKYLRSKAPQRVSGKLF</sequence>
<gene>
    <name evidence="2" type="ORF">HPBE_LOCUS17394</name>
</gene>
<dbReference type="WBParaSite" id="HPBE_0001739501-mRNA-1">
    <property type="protein sequence ID" value="HPBE_0001739501-mRNA-1"/>
    <property type="gene ID" value="HPBE_0001739501"/>
</dbReference>
<evidence type="ECO:0000313" key="3">
    <source>
        <dbReference type="Proteomes" id="UP000050761"/>
    </source>
</evidence>
<protein>
    <submittedName>
        <fullName evidence="4">CPG4 domain-containing protein</fullName>
    </submittedName>
</protein>
<evidence type="ECO:0000313" key="4">
    <source>
        <dbReference type="WBParaSite" id="HPBE_0001739501-mRNA-1"/>
    </source>
</evidence>
<dbReference type="Pfam" id="PF15481">
    <property type="entry name" value="CPG4"/>
    <property type="match status" value="1"/>
</dbReference>